<evidence type="ECO:0000256" key="3">
    <source>
        <dbReference type="ARBA" id="ARBA00022723"/>
    </source>
</evidence>
<dbReference type="SMART" id="SM00947">
    <property type="entry name" value="Pro_CA"/>
    <property type="match status" value="1"/>
</dbReference>
<feature type="binding site" evidence="7">
    <location>
        <position position="105"/>
    </location>
    <ligand>
        <name>Zn(2+)</name>
        <dbReference type="ChEBI" id="CHEBI:29105"/>
    </ligand>
</feature>
<evidence type="ECO:0000256" key="7">
    <source>
        <dbReference type="PIRSR" id="PIRSR601765-1"/>
    </source>
</evidence>
<comment type="catalytic activity">
    <reaction evidence="6 8">
        <text>hydrogencarbonate + H(+) = CO2 + H2O</text>
        <dbReference type="Rhea" id="RHEA:10748"/>
        <dbReference type="ChEBI" id="CHEBI:15377"/>
        <dbReference type="ChEBI" id="CHEBI:15378"/>
        <dbReference type="ChEBI" id="CHEBI:16526"/>
        <dbReference type="ChEBI" id="CHEBI:17544"/>
        <dbReference type="EC" id="4.2.1.1"/>
    </reaction>
</comment>
<dbReference type="SUPFAM" id="SSF53056">
    <property type="entry name" value="beta-carbonic anhydrase, cab"/>
    <property type="match status" value="1"/>
</dbReference>
<dbReference type="Pfam" id="PF00484">
    <property type="entry name" value="Pro_CA"/>
    <property type="match status" value="1"/>
</dbReference>
<comment type="function">
    <text evidence="8">Reversible hydration of carbon dioxide.</text>
</comment>
<dbReference type="GO" id="GO:0004089">
    <property type="term" value="F:carbonate dehydratase activity"/>
    <property type="evidence" value="ECO:0007669"/>
    <property type="project" value="UniProtKB-UniRule"/>
</dbReference>
<dbReference type="InterPro" id="IPR036874">
    <property type="entry name" value="Carbonic_anhydrase_sf"/>
</dbReference>
<dbReference type="InterPro" id="IPR001765">
    <property type="entry name" value="Carbonic_anhydrase"/>
</dbReference>
<dbReference type="PANTHER" id="PTHR11002">
    <property type="entry name" value="CARBONIC ANHYDRASE"/>
    <property type="match status" value="1"/>
</dbReference>
<proteinExistence type="evidence at transcript level"/>
<keyword evidence="5 8" id="KW-0456">Lyase</keyword>
<dbReference type="AlphaFoldDB" id="C1C2M7"/>
<evidence type="ECO:0000256" key="8">
    <source>
        <dbReference type="RuleBase" id="RU003956"/>
    </source>
</evidence>
<sequence>MDKVLRGILQYNRSAKKKDVLKQLSKIVDSQSTPSSVLFTCMDSRIHPNVFMNSDIGDAFTVRNAGNIVPKSGLVHGLVNPAPEPAGLELGCVLNSIKNVIVCGHSDCKAMIAVHSLKDSNGWSEEELLQSPLKAWLYKHGMDSLNKLNDKLTSPESPLTFMKDTQHEFEANMDNKLLESDQLSQINTLVQIENIYSYGFMKERMDQHQSVAHGLWLSLSSGEAHFFSKKDKAFVNVTEDNVEELVCR</sequence>
<comment type="similarity">
    <text evidence="1 8">Belongs to the beta-class carbonic anhydrase family.</text>
</comment>
<gene>
    <name evidence="9" type="primary">CYNT</name>
</gene>
<dbReference type="Gene3D" id="3.40.1050.10">
    <property type="entry name" value="Carbonic anhydrase"/>
    <property type="match status" value="1"/>
</dbReference>
<dbReference type="EMBL" id="BT081106">
    <property type="protein sequence ID" value="ACO15530.1"/>
    <property type="molecule type" value="mRNA"/>
</dbReference>
<protein>
    <recommendedName>
        <fullName evidence="2 8">Carbonic anhydrase</fullName>
        <ecNumber evidence="2 8">4.2.1.1</ecNumber>
    </recommendedName>
    <alternativeName>
        <fullName evidence="8">Carbonate dehydratase</fullName>
    </alternativeName>
</protein>
<name>C1C2M7_CALCM</name>
<evidence type="ECO:0000256" key="6">
    <source>
        <dbReference type="ARBA" id="ARBA00048348"/>
    </source>
</evidence>
<evidence type="ECO:0000256" key="2">
    <source>
        <dbReference type="ARBA" id="ARBA00012925"/>
    </source>
</evidence>
<keyword evidence="4 7" id="KW-0862">Zinc</keyword>
<dbReference type="PANTHER" id="PTHR11002:SF76">
    <property type="entry name" value="CARBONIC ANHYDRASE"/>
    <property type="match status" value="1"/>
</dbReference>
<feature type="binding site" evidence="7">
    <location>
        <position position="43"/>
    </location>
    <ligand>
        <name>Zn(2+)</name>
        <dbReference type="ChEBI" id="CHEBI:29105"/>
    </ligand>
</feature>
<evidence type="ECO:0000256" key="4">
    <source>
        <dbReference type="ARBA" id="ARBA00022833"/>
    </source>
</evidence>
<reference evidence="9" key="1">
    <citation type="submission" date="2009-03" db="EMBL/GenBank/DDBJ databases">
        <title>Caligus clemensi ESTs and full-length cDNAs.</title>
        <authorList>
            <person name="Yasuike M."/>
            <person name="von Schalburg K."/>
            <person name="Cooper G."/>
            <person name="Leong J."/>
            <person name="Jones S.R.M."/>
            <person name="Koop B.F."/>
        </authorList>
    </citation>
    <scope>NUCLEOTIDE SEQUENCE</scope>
    <source>
        <tissue evidence="9">Whole</tissue>
    </source>
</reference>
<dbReference type="GO" id="GO:0008270">
    <property type="term" value="F:zinc ion binding"/>
    <property type="evidence" value="ECO:0007669"/>
    <property type="project" value="UniProtKB-UniRule"/>
</dbReference>
<accession>C1C2M7</accession>
<feature type="binding site" evidence="7">
    <location>
        <position position="108"/>
    </location>
    <ligand>
        <name>Zn(2+)</name>
        <dbReference type="ChEBI" id="CHEBI:29105"/>
    </ligand>
</feature>
<evidence type="ECO:0000256" key="5">
    <source>
        <dbReference type="ARBA" id="ARBA00023239"/>
    </source>
</evidence>
<comment type="cofactor">
    <cofactor evidence="7">
        <name>Zn(2+)</name>
        <dbReference type="ChEBI" id="CHEBI:29105"/>
    </cofactor>
    <text evidence="7">Binds 1 zinc ion per subunit.</text>
</comment>
<organism evidence="9">
    <name type="scientific">Caligus clemensi</name>
    <name type="common">Sea louse</name>
    <dbReference type="NCBI Taxonomy" id="344056"/>
    <lineage>
        <taxon>Eukaryota</taxon>
        <taxon>Metazoa</taxon>
        <taxon>Ecdysozoa</taxon>
        <taxon>Arthropoda</taxon>
        <taxon>Crustacea</taxon>
        <taxon>Multicrustacea</taxon>
        <taxon>Hexanauplia</taxon>
        <taxon>Copepoda</taxon>
        <taxon>Siphonostomatoida</taxon>
        <taxon>Caligidae</taxon>
        <taxon>Caligus</taxon>
    </lineage>
</organism>
<dbReference type="EC" id="4.2.1.1" evidence="2 8"/>
<feature type="binding site" evidence="7">
    <location>
        <position position="41"/>
    </location>
    <ligand>
        <name>Zn(2+)</name>
        <dbReference type="ChEBI" id="CHEBI:29105"/>
    </ligand>
</feature>
<evidence type="ECO:0000256" key="1">
    <source>
        <dbReference type="ARBA" id="ARBA00006217"/>
    </source>
</evidence>
<evidence type="ECO:0000313" key="9">
    <source>
        <dbReference type="EMBL" id="ACO15530.1"/>
    </source>
</evidence>
<keyword evidence="3 7" id="KW-0479">Metal-binding</keyword>